<proteinExistence type="predicted"/>
<organism evidence="1 2">
    <name type="scientific">Paragonimus skrjabini miyazakii</name>
    <dbReference type="NCBI Taxonomy" id="59628"/>
    <lineage>
        <taxon>Eukaryota</taxon>
        <taxon>Metazoa</taxon>
        <taxon>Spiralia</taxon>
        <taxon>Lophotrochozoa</taxon>
        <taxon>Platyhelminthes</taxon>
        <taxon>Trematoda</taxon>
        <taxon>Digenea</taxon>
        <taxon>Plagiorchiida</taxon>
        <taxon>Troglotremata</taxon>
        <taxon>Troglotrematidae</taxon>
        <taxon>Paragonimus</taxon>
    </lineage>
</organism>
<evidence type="ECO:0000313" key="1">
    <source>
        <dbReference type="EMBL" id="KAF7234823.1"/>
    </source>
</evidence>
<accession>A0A8S9YPX0</accession>
<reference evidence="1" key="1">
    <citation type="submission" date="2019-07" db="EMBL/GenBank/DDBJ databases">
        <title>Annotation for the trematode Paragonimus miyazaki's.</title>
        <authorList>
            <person name="Choi Y.-J."/>
        </authorList>
    </citation>
    <scope>NUCLEOTIDE SEQUENCE</scope>
    <source>
        <strain evidence="1">Japan</strain>
    </source>
</reference>
<sequence length="55" mass="5921">TSRRIAEIAGNQGRHVALFGSSDVPLIPSEQVCGKNIGHRSLSYMPFSFVYVAVG</sequence>
<name>A0A8S9YPX0_9TREM</name>
<dbReference type="Proteomes" id="UP000822476">
    <property type="component" value="Unassembled WGS sequence"/>
</dbReference>
<dbReference type="EMBL" id="JTDE01008631">
    <property type="protein sequence ID" value="KAF7234823.1"/>
    <property type="molecule type" value="Genomic_DNA"/>
</dbReference>
<gene>
    <name evidence="1" type="ORF">EG68_11689</name>
</gene>
<dbReference type="AlphaFoldDB" id="A0A8S9YPX0"/>
<protein>
    <submittedName>
        <fullName evidence="1">Uncharacterized protein</fullName>
    </submittedName>
</protein>
<comment type="caution">
    <text evidence="1">The sequence shown here is derived from an EMBL/GenBank/DDBJ whole genome shotgun (WGS) entry which is preliminary data.</text>
</comment>
<evidence type="ECO:0000313" key="2">
    <source>
        <dbReference type="Proteomes" id="UP000822476"/>
    </source>
</evidence>
<keyword evidence="2" id="KW-1185">Reference proteome</keyword>
<feature type="non-terminal residue" evidence="1">
    <location>
        <position position="1"/>
    </location>
</feature>